<feature type="transmembrane region" description="Helical" evidence="7">
    <location>
        <begin position="390"/>
        <end position="411"/>
    </location>
</feature>
<feature type="transmembrane region" description="Helical" evidence="7">
    <location>
        <begin position="71"/>
        <end position="90"/>
    </location>
</feature>
<evidence type="ECO:0000256" key="3">
    <source>
        <dbReference type="ARBA" id="ARBA00022475"/>
    </source>
</evidence>
<protein>
    <submittedName>
        <fullName evidence="8">Unannotated protein</fullName>
    </submittedName>
</protein>
<dbReference type="AlphaFoldDB" id="A0A6J7QEK1"/>
<evidence type="ECO:0000256" key="6">
    <source>
        <dbReference type="ARBA" id="ARBA00023136"/>
    </source>
</evidence>
<keyword evidence="5 7" id="KW-1133">Transmembrane helix</keyword>
<evidence type="ECO:0000256" key="5">
    <source>
        <dbReference type="ARBA" id="ARBA00022989"/>
    </source>
</evidence>
<gene>
    <name evidence="8" type="ORF">UFOPK4098_00467</name>
    <name evidence="9" type="ORF">UFOPK4347_01276</name>
</gene>
<dbReference type="Gene3D" id="1.20.1250.20">
    <property type="entry name" value="MFS general substrate transporter like domains"/>
    <property type="match status" value="2"/>
</dbReference>
<evidence type="ECO:0000256" key="4">
    <source>
        <dbReference type="ARBA" id="ARBA00022692"/>
    </source>
</evidence>
<dbReference type="InterPro" id="IPR036259">
    <property type="entry name" value="MFS_trans_sf"/>
</dbReference>
<proteinExistence type="predicted"/>
<reference evidence="8" key="1">
    <citation type="submission" date="2020-05" db="EMBL/GenBank/DDBJ databases">
        <authorList>
            <person name="Chiriac C."/>
            <person name="Salcher M."/>
            <person name="Ghai R."/>
            <person name="Kavagutti S V."/>
        </authorList>
    </citation>
    <scope>NUCLEOTIDE SEQUENCE</scope>
</reference>
<dbReference type="GO" id="GO:0005886">
    <property type="term" value="C:plasma membrane"/>
    <property type="evidence" value="ECO:0007669"/>
    <property type="project" value="UniProtKB-SubCell"/>
</dbReference>
<keyword evidence="6 7" id="KW-0472">Membrane</keyword>
<feature type="transmembrane region" description="Helical" evidence="7">
    <location>
        <begin position="165"/>
        <end position="185"/>
    </location>
</feature>
<organism evidence="8">
    <name type="scientific">freshwater metagenome</name>
    <dbReference type="NCBI Taxonomy" id="449393"/>
    <lineage>
        <taxon>unclassified sequences</taxon>
        <taxon>metagenomes</taxon>
        <taxon>ecological metagenomes</taxon>
    </lineage>
</organism>
<keyword evidence="4 7" id="KW-0812">Transmembrane</keyword>
<dbReference type="SUPFAM" id="SSF103473">
    <property type="entry name" value="MFS general substrate transporter"/>
    <property type="match status" value="1"/>
</dbReference>
<feature type="transmembrane region" description="Helical" evidence="7">
    <location>
        <begin position="299"/>
        <end position="318"/>
    </location>
</feature>
<dbReference type="EMBL" id="CAFBQU010000038">
    <property type="protein sequence ID" value="CAB5066771.1"/>
    <property type="molecule type" value="Genomic_DNA"/>
</dbReference>
<dbReference type="CDD" id="cd06173">
    <property type="entry name" value="MFS_MefA_like"/>
    <property type="match status" value="1"/>
</dbReference>
<keyword evidence="2" id="KW-0813">Transport</keyword>
<evidence type="ECO:0000256" key="1">
    <source>
        <dbReference type="ARBA" id="ARBA00004651"/>
    </source>
</evidence>
<dbReference type="PANTHER" id="PTHR23513">
    <property type="entry name" value="INTEGRAL MEMBRANE EFFLUX PROTEIN-RELATED"/>
    <property type="match status" value="1"/>
</dbReference>
<accession>A0A6J7QEK1</accession>
<feature type="transmembrane region" description="Helical" evidence="7">
    <location>
        <begin position="191"/>
        <end position="208"/>
    </location>
</feature>
<evidence type="ECO:0000256" key="2">
    <source>
        <dbReference type="ARBA" id="ARBA00022448"/>
    </source>
</evidence>
<feature type="transmembrane region" description="Helical" evidence="7">
    <location>
        <begin position="269"/>
        <end position="287"/>
    </location>
</feature>
<name>A0A6J7QEK1_9ZZZZ</name>
<dbReference type="Pfam" id="PF05977">
    <property type="entry name" value="MFS_3"/>
    <property type="match status" value="1"/>
</dbReference>
<dbReference type="EMBL" id="CAFBPN010000014">
    <property type="protein sequence ID" value="CAB5014123.1"/>
    <property type="molecule type" value="Genomic_DNA"/>
</dbReference>
<feature type="transmembrane region" description="Helical" evidence="7">
    <location>
        <begin position="363"/>
        <end position="384"/>
    </location>
</feature>
<evidence type="ECO:0000313" key="9">
    <source>
        <dbReference type="EMBL" id="CAB5066771.1"/>
    </source>
</evidence>
<sequence length="438" mass="46537">MSTISIAPQRRIRLFRRRAQLHISRRTLFHYSDFRLSIIGQTTSQIADALNSLIFAQVLLFANEGGPTPRLLIQTVIAAALPLILAGPLAGYVADKFERRQILVTGQGVRSLLMIAAFFAAYMQSTVMLYVLFGISMCVTRVLYTARAASVRHLVRQHELVAADSVMLMASMVAGSIGAASGALLYRYIGFAAFLAGAILHFVAAYVFDSIRAWLGGGSEVEKVTWPVALQQLGTAKTRFAIASTSAHRFLLGLSFSAVALILDQQTSIGASGYAATLGASGVGAFLGTVTSERTNEKIPRRTVTIAAFALSGCATILAVSITNLYLCCGAVLVMAFCFQNLRVCSDATVQANAMKGSCGRVFAAYDMAYNLSFLLGLVAGLAASSTATSHTVLAASASAFIAGAVIFACMRRTEEAKVEETEVLAVQPTPVQAKTLI</sequence>
<evidence type="ECO:0000313" key="8">
    <source>
        <dbReference type="EMBL" id="CAB5014123.1"/>
    </source>
</evidence>
<dbReference type="InterPro" id="IPR010290">
    <property type="entry name" value="TM_effector"/>
</dbReference>
<feature type="transmembrane region" description="Helical" evidence="7">
    <location>
        <begin position="240"/>
        <end position="263"/>
    </location>
</feature>
<keyword evidence="3" id="KW-1003">Cell membrane</keyword>
<dbReference type="PANTHER" id="PTHR23513:SF9">
    <property type="entry name" value="ENTEROBACTIN EXPORTER ENTS"/>
    <property type="match status" value="1"/>
</dbReference>
<comment type="subcellular location">
    <subcellularLocation>
        <location evidence="1">Cell membrane</location>
        <topology evidence="1">Multi-pass membrane protein</topology>
    </subcellularLocation>
</comment>
<evidence type="ECO:0000256" key="7">
    <source>
        <dbReference type="SAM" id="Phobius"/>
    </source>
</evidence>